<evidence type="ECO:0000313" key="3">
    <source>
        <dbReference type="Proteomes" id="UP001428341"/>
    </source>
</evidence>
<dbReference type="Proteomes" id="UP001428341">
    <property type="component" value="Unassembled WGS sequence"/>
</dbReference>
<gene>
    <name evidence="2" type="ORF">WN944_019055</name>
</gene>
<comment type="caution">
    <text evidence="2">The sequence shown here is derived from an EMBL/GenBank/DDBJ whole genome shotgun (WGS) entry which is preliminary data.</text>
</comment>
<proteinExistence type="predicted"/>
<dbReference type="EMBL" id="JBCGBO010000007">
    <property type="protein sequence ID" value="KAK9187657.1"/>
    <property type="molecule type" value="Genomic_DNA"/>
</dbReference>
<protein>
    <submittedName>
        <fullName evidence="2">Uncharacterized protein</fullName>
    </submittedName>
</protein>
<evidence type="ECO:0000256" key="1">
    <source>
        <dbReference type="SAM" id="MobiDB-lite"/>
    </source>
</evidence>
<feature type="region of interest" description="Disordered" evidence="1">
    <location>
        <begin position="1"/>
        <end position="34"/>
    </location>
</feature>
<organism evidence="2 3">
    <name type="scientific">Citrus x changshan-huyou</name>
    <dbReference type="NCBI Taxonomy" id="2935761"/>
    <lineage>
        <taxon>Eukaryota</taxon>
        <taxon>Viridiplantae</taxon>
        <taxon>Streptophyta</taxon>
        <taxon>Embryophyta</taxon>
        <taxon>Tracheophyta</taxon>
        <taxon>Spermatophyta</taxon>
        <taxon>Magnoliopsida</taxon>
        <taxon>eudicotyledons</taxon>
        <taxon>Gunneridae</taxon>
        <taxon>Pentapetalae</taxon>
        <taxon>rosids</taxon>
        <taxon>malvids</taxon>
        <taxon>Sapindales</taxon>
        <taxon>Rutaceae</taxon>
        <taxon>Aurantioideae</taxon>
        <taxon>Citrus</taxon>
    </lineage>
</organism>
<evidence type="ECO:0000313" key="2">
    <source>
        <dbReference type="EMBL" id="KAK9187657.1"/>
    </source>
</evidence>
<accession>A0AAP0LUI4</accession>
<keyword evidence="3" id="KW-1185">Reference proteome</keyword>
<feature type="compositionally biased region" description="Basic and acidic residues" evidence="1">
    <location>
        <begin position="1"/>
        <end position="16"/>
    </location>
</feature>
<reference evidence="2 3" key="1">
    <citation type="submission" date="2024-05" db="EMBL/GenBank/DDBJ databases">
        <title>Haplotype-resolved chromosome-level genome assembly of Huyou (Citrus changshanensis).</title>
        <authorList>
            <person name="Miao C."/>
            <person name="Chen W."/>
            <person name="Wu Y."/>
            <person name="Wang L."/>
            <person name="Zhao S."/>
            <person name="Grierson D."/>
            <person name="Xu C."/>
            <person name="Chen K."/>
        </authorList>
    </citation>
    <scope>NUCLEOTIDE SEQUENCE [LARGE SCALE GENOMIC DNA]</scope>
    <source>
        <strain evidence="2">01-14</strain>
        <tissue evidence="2">Leaf</tissue>
    </source>
</reference>
<name>A0AAP0LUI4_9ROSI</name>
<dbReference type="AlphaFoldDB" id="A0AAP0LUI4"/>
<sequence>MQFSKEGLEDPQSDRAPKRRHKSDAYGETEPELVKTQRQRIDENKPVLQPVIGNKEVDGTSVSLGSFQKPLSNDALGSNRETVAALPPEEVPNNGFVSSNTMENLVMVVVEAKQVATITVTDGASGSKQQQLRCSRS</sequence>